<reference evidence="2" key="2">
    <citation type="submission" date="2022-01" db="EMBL/GenBank/DDBJ databases">
        <authorList>
            <person name="Yamashiro T."/>
            <person name="Shiraishi A."/>
            <person name="Satake H."/>
            <person name="Nakayama K."/>
        </authorList>
    </citation>
    <scope>NUCLEOTIDE SEQUENCE</scope>
</reference>
<feature type="region of interest" description="Disordered" evidence="1">
    <location>
        <begin position="1"/>
        <end position="163"/>
    </location>
</feature>
<name>A0ABQ5IH46_9ASTR</name>
<accession>A0ABQ5IH46</accession>
<feature type="compositionally biased region" description="Acidic residues" evidence="1">
    <location>
        <begin position="127"/>
        <end position="154"/>
    </location>
</feature>
<reference evidence="2" key="1">
    <citation type="journal article" date="2022" name="Int. J. Mol. Sci.">
        <title>Draft Genome of Tanacetum Coccineum: Genomic Comparison of Closely Related Tanacetum-Family Plants.</title>
        <authorList>
            <person name="Yamashiro T."/>
            <person name="Shiraishi A."/>
            <person name="Nakayama K."/>
            <person name="Satake H."/>
        </authorList>
    </citation>
    <scope>NUCLEOTIDE SEQUENCE</scope>
</reference>
<comment type="caution">
    <text evidence="2">The sequence shown here is derived from an EMBL/GenBank/DDBJ whole genome shotgun (WGS) entry which is preliminary data.</text>
</comment>
<sequence>MSSSSTVTYTSFYTNSEPGRVFWGADKELSDGGPEHPPSFDYVPGPEYPPSPIEVPYVPEPEYPEYLAPSDAEAPLEDQPILADASPTALSSGYVADSDLDEDPKEDPEEDHVDYPADGGDGYDKPTDDDDDDDDTDDEDEEPFDDEDNNEEEEHLTPANSFAIPVIDPVPLAGDIKAFETGEFAPTPRSPQIRIPLAHTRLRRVRKTVRLEPPIPPFMEARIAEYVAAPTPPSPLSPWSSPLPHIPSPPLPPPPSLLHLPPPVPTSLPLPSSLLPPLPASLFIPPPVDRREDILEAELPPRKRLCLTTPTLRYEVGESLTVAPRPTGGHRADYRFIGTMGAEIRRQRAEEVGYGIRDVWVDPTETVEEDRQTQLFQRVDGLVEDRQFHYETARLLDWEALVSREAWAHSVGLSSVVHYELQAYMTHTQMHDYRIASQESLMTTLIAHVSSLQGQLSAALTQIQALQARDQTHVDDPEGVGSSA</sequence>
<evidence type="ECO:0000256" key="1">
    <source>
        <dbReference type="SAM" id="MobiDB-lite"/>
    </source>
</evidence>
<dbReference type="EMBL" id="BQNB010020775">
    <property type="protein sequence ID" value="GJT99483.1"/>
    <property type="molecule type" value="Genomic_DNA"/>
</dbReference>
<protein>
    <submittedName>
        <fullName evidence="2">Uncharacterized protein</fullName>
    </submittedName>
</protein>
<feature type="compositionally biased region" description="Acidic residues" evidence="1">
    <location>
        <begin position="98"/>
        <end position="112"/>
    </location>
</feature>
<feature type="compositionally biased region" description="Low complexity" evidence="1">
    <location>
        <begin position="1"/>
        <end position="16"/>
    </location>
</feature>
<proteinExistence type="predicted"/>
<dbReference type="Proteomes" id="UP001151760">
    <property type="component" value="Unassembled WGS sequence"/>
</dbReference>
<feature type="compositionally biased region" description="Basic and acidic residues" evidence="1">
    <location>
        <begin position="25"/>
        <end position="34"/>
    </location>
</feature>
<evidence type="ECO:0000313" key="3">
    <source>
        <dbReference type="Proteomes" id="UP001151760"/>
    </source>
</evidence>
<keyword evidence="3" id="KW-1185">Reference proteome</keyword>
<feature type="compositionally biased region" description="Pro residues" evidence="1">
    <location>
        <begin position="46"/>
        <end position="61"/>
    </location>
</feature>
<organism evidence="2 3">
    <name type="scientific">Tanacetum coccineum</name>
    <dbReference type="NCBI Taxonomy" id="301880"/>
    <lineage>
        <taxon>Eukaryota</taxon>
        <taxon>Viridiplantae</taxon>
        <taxon>Streptophyta</taxon>
        <taxon>Embryophyta</taxon>
        <taxon>Tracheophyta</taxon>
        <taxon>Spermatophyta</taxon>
        <taxon>Magnoliopsida</taxon>
        <taxon>eudicotyledons</taxon>
        <taxon>Gunneridae</taxon>
        <taxon>Pentapetalae</taxon>
        <taxon>asterids</taxon>
        <taxon>campanulids</taxon>
        <taxon>Asterales</taxon>
        <taxon>Asteraceae</taxon>
        <taxon>Asteroideae</taxon>
        <taxon>Anthemideae</taxon>
        <taxon>Anthemidinae</taxon>
        <taxon>Tanacetum</taxon>
    </lineage>
</organism>
<evidence type="ECO:0000313" key="2">
    <source>
        <dbReference type="EMBL" id="GJT99483.1"/>
    </source>
</evidence>
<gene>
    <name evidence="2" type="ORF">Tco_1109822</name>
</gene>